<feature type="transmembrane region" description="Helical" evidence="5">
    <location>
        <begin position="182"/>
        <end position="203"/>
    </location>
</feature>
<evidence type="ECO:0000256" key="4">
    <source>
        <dbReference type="SAM" id="MobiDB-lite"/>
    </source>
</evidence>
<dbReference type="SUPFAM" id="SSF46785">
    <property type="entry name" value="Winged helix' DNA-binding domain"/>
    <property type="match status" value="1"/>
</dbReference>
<dbReference type="InterPro" id="IPR036390">
    <property type="entry name" value="WH_DNA-bd_sf"/>
</dbReference>
<feature type="domain" description="O-methyltransferase dimerisation" evidence="7">
    <location>
        <begin position="414"/>
        <end position="481"/>
    </location>
</feature>
<evidence type="ECO:0000256" key="2">
    <source>
        <dbReference type="ARBA" id="ARBA00022679"/>
    </source>
</evidence>
<evidence type="ECO:0000259" key="7">
    <source>
        <dbReference type="Pfam" id="PF08100"/>
    </source>
</evidence>
<dbReference type="EMBL" id="DS027045">
    <property type="protein sequence ID" value="EAW14625.1"/>
    <property type="molecule type" value="Genomic_DNA"/>
</dbReference>
<dbReference type="GeneID" id="4708169"/>
<dbReference type="Proteomes" id="UP000006701">
    <property type="component" value="Unassembled WGS sequence"/>
</dbReference>
<keyword evidence="1" id="KW-0489">Methyltransferase</keyword>
<proteinExistence type="predicted"/>
<gene>
    <name evidence="9" type="ORF">ACLA_076660</name>
</gene>
<evidence type="ECO:0000313" key="10">
    <source>
        <dbReference type="Proteomes" id="UP000006701"/>
    </source>
</evidence>
<keyword evidence="10" id="KW-1185">Reference proteome</keyword>
<sequence>MSPIYGGRGPLLLGVTWAETALALILFGLRAKTASLCPPGTRSYGICGLRWDFVWVMFSLAVALVAQCTMTVSVMYGLGMHRDQLSHHELVLSNYWSWIAQVLAIIDLAIARVAVIAFLLALQMHTHRKGRWLLLAVGAIQALINVVEVGVIFHQCDPPHKLWDTDVPGTCDLIEFCLHLGYAQGGIGAASDIMLAFYPVYIIGRLQQMSLSVKIGLCLLMSGGIIAGVAGINKTFAIATIAETKDQTYAIAKLNTWVLTEMWFILIFGSIPGLRPFFLRFSQSIKSVASSSGSRSGTHSAGNPSEPDPPRETWTDLVDRSHHPWTAHGPRTTRSRGQAHILLYRQGKFIPTSDIHRSDQTIEMTVFDEIANVHKLAEAEAAGDPNAHNQLLAAIRKLQLTAEKPIDTTSRLNFQIMQNMCIRVAIESRLLHVIAEKAEPISSRELAEATNTDEFLIVRVMRVLTAIGLATETANQTYAANETTYFEILPGSIAAVKHHFEPDFGMGARLVDYMRGPGIHQFADEPDQVTLFKYAHGFDKIFGMLEHNPEQKEAFDDYMASRRLVHQPQWFEIYPAAKKLVVDLRQDPESVLLVDVGGGPGQEMSRFRERHPNIPGRIVLQDLPLTLNRIEKVPDGIEPMEHDFFTPQPVKGARAYFFRQVLYNWSDAKSRQILSHIAEAMDPEYSTLLIDDYVLPDTGAELRAAEMDILMWLHTAGLERTVSQWKSLFDSVGLELVRIWNTDKGDESVLEVRKKH</sequence>
<reference evidence="9 10" key="1">
    <citation type="journal article" date="2008" name="PLoS Genet.">
        <title>Genomic islands in the pathogenic filamentous fungus Aspergillus fumigatus.</title>
        <authorList>
            <person name="Fedorova N.D."/>
            <person name="Khaldi N."/>
            <person name="Joardar V.S."/>
            <person name="Maiti R."/>
            <person name="Amedeo P."/>
            <person name="Anderson M.J."/>
            <person name="Crabtree J."/>
            <person name="Silva J.C."/>
            <person name="Badger J.H."/>
            <person name="Albarraq A."/>
            <person name="Angiuoli S."/>
            <person name="Bussey H."/>
            <person name="Bowyer P."/>
            <person name="Cotty P.J."/>
            <person name="Dyer P.S."/>
            <person name="Egan A."/>
            <person name="Galens K."/>
            <person name="Fraser-Liggett C.M."/>
            <person name="Haas B.J."/>
            <person name="Inman J.M."/>
            <person name="Kent R."/>
            <person name="Lemieux S."/>
            <person name="Malavazi I."/>
            <person name="Orvis J."/>
            <person name="Roemer T."/>
            <person name="Ronning C.M."/>
            <person name="Sundaram J.P."/>
            <person name="Sutton G."/>
            <person name="Turner G."/>
            <person name="Venter J.C."/>
            <person name="White O.R."/>
            <person name="Whitty B.R."/>
            <person name="Youngman P."/>
            <person name="Wolfe K.H."/>
            <person name="Goldman G.H."/>
            <person name="Wortman J.R."/>
            <person name="Jiang B."/>
            <person name="Denning D.W."/>
            <person name="Nierman W.C."/>
        </authorList>
    </citation>
    <scope>NUCLEOTIDE SEQUENCE [LARGE SCALE GENOMIC DNA]</scope>
    <source>
        <strain evidence="10">ATCC 1007 / CBS 513.65 / DSM 816 / NCTC 3887 / NRRL 1</strain>
    </source>
</reference>
<evidence type="ECO:0000313" key="9">
    <source>
        <dbReference type="EMBL" id="EAW14625.1"/>
    </source>
</evidence>
<dbReference type="OrthoDB" id="2410195at2759"/>
<dbReference type="GO" id="GO:0046983">
    <property type="term" value="F:protein dimerization activity"/>
    <property type="evidence" value="ECO:0007669"/>
    <property type="project" value="InterPro"/>
</dbReference>
<keyword evidence="5" id="KW-0472">Membrane</keyword>
<keyword evidence="5" id="KW-1133">Transmembrane helix</keyword>
<dbReference type="InterPro" id="IPR016461">
    <property type="entry name" value="COMT-like"/>
</dbReference>
<dbReference type="HOGENOM" id="CLU_368402_0_0_1"/>
<evidence type="ECO:0000256" key="1">
    <source>
        <dbReference type="ARBA" id="ARBA00022603"/>
    </source>
</evidence>
<feature type="transmembrane region" description="Helical" evidence="5">
    <location>
        <begin position="52"/>
        <end position="78"/>
    </location>
</feature>
<feature type="transmembrane region" description="Helical" evidence="5">
    <location>
        <begin position="215"/>
        <end position="242"/>
    </location>
</feature>
<dbReference type="Pfam" id="PF20684">
    <property type="entry name" value="Fung_rhodopsin"/>
    <property type="match status" value="1"/>
</dbReference>
<feature type="transmembrane region" description="Helical" evidence="5">
    <location>
        <begin position="98"/>
        <end position="120"/>
    </location>
</feature>
<dbReference type="VEuPathDB" id="FungiDB:ACLA_076660"/>
<dbReference type="Gene3D" id="3.40.50.150">
    <property type="entry name" value="Vaccinia Virus protein VP39"/>
    <property type="match status" value="1"/>
</dbReference>
<evidence type="ECO:0000259" key="8">
    <source>
        <dbReference type="Pfam" id="PF20684"/>
    </source>
</evidence>
<dbReference type="AlphaFoldDB" id="A1C8A4"/>
<dbReference type="KEGG" id="act:ACLA_076660"/>
<feature type="transmembrane region" description="Helical" evidence="5">
    <location>
        <begin position="132"/>
        <end position="153"/>
    </location>
</feature>
<dbReference type="InterPro" id="IPR036388">
    <property type="entry name" value="WH-like_DNA-bd_sf"/>
</dbReference>
<dbReference type="Pfam" id="PF00891">
    <property type="entry name" value="Methyltransf_2"/>
    <property type="match status" value="1"/>
</dbReference>
<dbReference type="RefSeq" id="XP_001276051.1">
    <property type="nucleotide sequence ID" value="XM_001276050.1"/>
</dbReference>
<dbReference type="InterPro" id="IPR001077">
    <property type="entry name" value="COMT_C"/>
</dbReference>
<dbReference type="eggNOG" id="KOG3178">
    <property type="taxonomic scope" value="Eukaryota"/>
</dbReference>
<dbReference type="PANTHER" id="PTHR43712:SF11">
    <property type="entry name" value="O-METHYLTRANSFERASE (AFU_ORTHOLOGUE AFUA_2G17820)-RELATED"/>
    <property type="match status" value="1"/>
</dbReference>
<dbReference type="InterPro" id="IPR012967">
    <property type="entry name" value="COMT_dimerisation"/>
</dbReference>
<keyword evidence="3" id="KW-0949">S-adenosyl-L-methionine</keyword>
<keyword evidence="2" id="KW-0808">Transferase</keyword>
<dbReference type="SUPFAM" id="SSF53335">
    <property type="entry name" value="S-adenosyl-L-methionine-dependent methyltransferases"/>
    <property type="match status" value="1"/>
</dbReference>
<dbReference type="PANTHER" id="PTHR43712">
    <property type="entry name" value="PUTATIVE (AFU_ORTHOLOGUE AFUA_4G14580)-RELATED"/>
    <property type="match status" value="1"/>
</dbReference>
<dbReference type="GO" id="GO:0032259">
    <property type="term" value="P:methylation"/>
    <property type="evidence" value="ECO:0007669"/>
    <property type="project" value="UniProtKB-KW"/>
</dbReference>
<dbReference type="Pfam" id="PF08100">
    <property type="entry name" value="Dimerisation"/>
    <property type="match status" value="1"/>
</dbReference>
<feature type="domain" description="Rhodopsin" evidence="8">
    <location>
        <begin position="48"/>
        <end position="278"/>
    </location>
</feature>
<evidence type="ECO:0000256" key="5">
    <source>
        <dbReference type="SAM" id="Phobius"/>
    </source>
</evidence>
<feature type="compositionally biased region" description="Low complexity" evidence="4">
    <location>
        <begin position="289"/>
        <end position="300"/>
    </location>
</feature>
<organism evidence="9 10">
    <name type="scientific">Aspergillus clavatus (strain ATCC 1007 / CBS 513.65 / DSM 816 / NCTC 3887 / NRRL 1 / QM 1276 / 107)</name>
    <dbReference type="NCBI Taxonomy" id="344612"/>
    <lineage>
        <taxon>Eukaryota</taxon>
        <taxon>Fungi</taxon>
        <taxon>Dikarya</taxon>
        <taxon>Ascomycota</taxon>
        <taxon>Pezizomycotina</taxon>
        <taxon>Eurotiomycetes</taxon>
        <taxon>Eurotiomycetidae</taxon>
        <taxon>Eurotiales</taxon>
        <taxon>Aspergillaceae</taxon>
        <taxon>Aspergillus</taxon>
        <taxon>Aspergillus subgen. Fumigati</taxon>
    </lineage>
</organism>
<feature type="region of interest" description="Disordered" evidence="4">
    <location>
        <begin position="289"/>
        <end position="316"/>
    </location>
</feature>
<protein>
    <submittedName>
        <fullName evidence="9">O-methyltransferase, putative</fullName>
    </submittedName>
</protein>
<dbReference type="InterPro" id="IPR029063">
    <property type="entry name" value="SAM-dependent_MTases_sf"/>
</dbReference>
<evidence type="ECO:0000259" key="6">
    <source>
        <dbReference type="Pfam" id="PF00891"/>
    </source>
</evidence>
<evidence type="ECO:0000256" key="3">
    <source>
        <dbReference type="ARBA" id="ARBA00022691"/>
    </source>
</evidence>
<dbReference type="GO" id="GO:0044550">
    <property type="term" value="P:secondary metabolite biosynthetic process"/>
    <property type="evidence" value="ECO:0007669"/>
    <property type="project" value="UniProtKB-ARBA"/>
</dbReference>
<dbReference type="InterPro" id="IPR049326">
    <property type="entry name" value="Rhodopsin_dom_fungi"/>
</dbReference>
<feature type="domain" description="O-methyltransferase C-terminal" evidence="6">
    <location>
        <begin position="525"/>
        <end position="733"/>
    </location>
</feature>
<keyword evidence="5" id="KW-0812">Transmembrane</keyword>
<feature type="transmembrane region" description="Helical" evidence="5">
    <location>
        <begin position="12"/>
        <end position="31"/>
    </location>
</feature>
<dbReference type="Gene3D" id="1.10.10.10">
    <property type="entry name" value="Winged helix-like DNA-binding domain superfamily/Winged helix DNA-binding domain"/>
    <property type="match status" value="1"/>
</dbReference>
<dbReference type="PROSITE" id="PS51683">
    <property type="entry name" value="SAM_OMT_II"/>
    <property type="match status" value="1"/>
</dbReference>
<dbReference type="GO" id="GO:0008171">
    <property type="term" value="F:O-methyltransferase activity"/>
    <property type="evidence" value="ECO:0007669"/>
    <property type="project" value="InterPro"/>
</dbReference>
<accession>A1C8A4</accession>
<name>A1C8A4_ASPCL</name>